<dbReference type="GO" id="GO:0006826">
    <property type="term" value="P:iron ion transport"/>
    <property type="evidence" value="ECO:0007669"/>
    <property type="project" value="UniProtKB-KW"/>
</dbReference>
<evidence type="ECO:0000313" key="17">
    <source>
        <dbReference type="Proteomes" id="UP000001036"/>
    </source>
</evidence>
<dbReference type="PROSITE" id="PS52016">
    <property type="entry name" value="TONB_DEPENDENT_REC_3"/>
    <property type="match status" value="1"/>
</dbReference>
<evidence type="ECO:0000256" key="11">
    <source>
        <dbReference type="PROSITE-ProRule" id="PRU01360"/>
    </source>
</evidence>
<name>B3PJD4_CELJU</name>
<dbReference type="OrthoDB" id="7051185at2"/>
<evidence type="ECO:0000313" key="16">
    <source>
        <dbReference type="EMBL" id="ACE83751.1"/>
    </source>
</evidence>
<evidence type="ECO:0000256" key="12">
    <source>
        <dbReference type="RuleBase" id="RU003357"/>
    </source>
</evidence>
<dbReference type="InterPro" id="IPR012910">
    <property type="entry name" value="Plug_dom"/>
</dbReference>
<keyword evidence="3 11" id="KW-1134">Transmembrane beta strand</keyword>
<comment type="subcellular location">
    <subcellularLocation>
        <location evidence="1 11">Cell outer membrane</location>
        <topology evidence="1 11">Multi-pass membrane protein</topology>
    </subcellularLocation>
</comment>
<gene>
    <name evidence="16" type="ordered locus">CJA_2246</name>
</gene>
<dbReference type="Pfam" id="PF00593">
    <property type="entry name" value="TonB_dep_Rec_b-barrel"/>
    <property type="match status" value="1"/>
</dbReference>
<evidence type="ECO:0000256" key="10">
    <source>
        <dbReference type="ARBA" id="ARBA00023237"/>
    </source>
</evidence>
<evidence type="ECO:0000256" key="1">
    <source>
        <dbReference type="ARBA" id="ARBA00004571"/>
    </source>
</evidence>
<evidence type="ECO:0000256" key="5">
    <source>
        <dbReference type="ARBA" id="ARBA00022692"/>
    </source>
</evidence>
<keyword evidence="4" id="KW-0410">Iron transport</keyword>
<dbReference type="PANTHER" id="PTHR32552:SF81">
    <property type="entry name" value="TONB-DEPENDENT OUTER MEMBRANE RECEPTOR"/>
    <property type="match status" value="1"/>
</dbReference>
<evidence type="ECO:0000256" key="8">
    <source>
        <dbReference type="ARBA" id="ARBA00023077"/>
    </source>
</evidence>
<dbReference type="eggNOG" id="COG4774">
    <property type="taxonomic scope" value="Bacteria"/>
</dbReference>
<comment type="similarity">
    <text evidence="11 12">Belongs to the TonB-dependent receptor family.</text>
</comment>
<proteinExistence type="inferred from homology"/>
<protein>
    <submittedName>
        <fullName evidence="16">TonB-dependent receptor</fullName>
    </submittedName>
</protein>
<reference evidence="16 17" key="1">
    <citation type="journal article" date="2008" name="J. Bacteriol.">
        <title>Insights into plant cell wall degradation from the genome sequence of the soil bacterium Cellvibrio japonicus.</title>
        <authorList>
            <person name="Deboy R.T."/>
            <person name="Mongodin E.F."/>
            <person name="Fouts D.E."/>
            <person name="Tailford L.E."/>
            <person name="Khouri H."/>
            <person name="Emerson J.B."/>
            <person name="Mohamoud Y."/>
            <person name="Watkins K."/>
            <person name="Henrissat B."/>
            <person name="Gilbert H.J."/>
            <person name="Nelson K.E."/>
        </authorList>
    </citation>
    <scope>NUCLEOTIDE SEQUENCE [LARGE SCALE GENOMIC DNA]</scope>
    <source>
        <strain evidence="16 17">Ueda107</strain>
    </source>
</reference>
<evidence type="ECO:0000256" key="13">
    <source>
        <dbReference type="SAM" id="SignalP"/>
    </source>
</evidence>
<dbReference type="Proteomes" id="UP000001036">
    <property type="component" value="Chromosome"/>
</dbReference>
<evidence type="ECO:0000256" key="3">
    <source>
        <dbReference type="ARBA" id="ARBA00022452"/>
    </source>
</evidence>
<feature type="chain" id="PRO_5002794150" evidence="13">
    <location>
        <begin position="33"/>
        <end position="789"/>
    </location>
</feature>
<evidence type="ECO:0000259" key="15">
    <source>
        <dbReference type="Pfam" id="PF07715"/>
    </source>
</evidence>
<accession>B3PJD4</accession>
<keyword evidence="17" id="KW-1185">Reference proteome</keyword>
<dbReference type="Gene3D" id="2.40.170.20">
    <property type="entry name" value="TonB-dependent receptor, beta-barrel domain"/>
    <property type="match status" value="1"/>
</dbReference>
<evidence type="ECO:0000256" key="9">
    <source>
        <dbReference type="ARBA" id="ARBA00023136"/>
    </source>
</evidence>
<dbReference type="EMBL" id="CP000934">
    <property type="protein sequence ID" value="ACE83751.1"/>
    <property type="molecule type" value="Genomic_DNA"/>
</dbReference>
<keyword evidence="10 11" id="KW-0998">Cell outer membrane</keyword>
<sequence length="789" mass="86836">MHSHHIKKPVRLSKKLLPLLIANLAFSGYSYAQAPADSIEEKNVEATTTKKLAAVVVTAQKRAENIQEVPTTLTAVSGKDVDEKQVVLSTDIERLAPNLSAQGGGRTGKPRWFLRGIGTNDPNQNQDGPLAIYVDEVVVGFQQLQSFPLYDLERVEVLRGPQGTLWGKNNTGGAIHYITRKASFNNEGYAKLTYGSYNTRIVESAFGGAIIDDTLAGRISIYNESYDGWATNIVTGNEGPSLKDQNVRVQFLGNFSPTLDAQLILSTREINAGDSPSYVVGATTLPGTDVTQVDPNGTINQGGTPYIPPYGNNPTVYSDYWGGDGYDHKTDHSATLKVNWQLGENTLSSVTGYSTRDSNGLTLVGVPLDTTLNRTSSTAELDSQQVSQEVRLTSPKDQQVSWILGAYYYHLNARNDSRSARFAVGTTREQYSESSWDQDAFSKALFGNVKYQFNEQASITLGARYTEEKKDITETALTVTDTATSNRVTFVSENGWYLPGGVSILPAFSNVTLVSKSNTWDEFTWDITPEYRFSDDVLGYFRIATGFRSGGFNQAITNGDIVETNPETLTDYEAGLKTAWLDGQLTVNTAVFYYDIKNLQLNIQRAYLNTSTNTYTTSTAGESDGNVKGIEVEFNALATVNWRIGGSLGFLKSEYTDFIYYIGDGGPFDASGNSFYRTPETSVRLDTDYTIPLASGNIILATDWSYRSHIYHNATVQNDPWQETSGYWIGSVRASYETANGNWVFTGFINNVTDKAPVYLRQIANPNTGTQPNSISAPKTWGLQVNYKF</sequence>
<keyword evidence="2 11" id="KW-0813">Transport</keyword>
<feature type="domain" description="TonB-dependent receptor plug" evidence="15">
    <location>
        <begin position="66"/>
        <end position="174"/>
    </location>
</feature>
<dbReference type="GO" id="GO:0009279">
    <property type="term" value="C:cell outer membrane"/>
    <property type="evidence" value="ECO:0007669"/>
    <property type="project" value="UniProtKB-SubCell"/>
</dbReference>
<dbReference type="PANTHER" id="PTHR32552">
    <property type="entry name" value="FERRICHROME IRON RECEPTOR-RELATED"/>
    <property type="match status" value="1"/>
</dbReference>
<dbReference type="STRING" id="498211.CJA_2246"/>
<dbReference type="KEGG" id="cja:CJA_2246"/>
<keyword evidence="8 12" id="KW-0798">TonB box</keyword>
<feature type="signal peptide" evidence="13">
    <location>
        <begin position="1"/>
        <end position="32"/>
    </location>
</feature>
<evidence type="ECO:0000256" key="4">
    <source>
        <dbReference type="ARBA" id="ARBA00022496"/>
    </source>
</evidence>
<dbReference type="SUPFAM" id="SSF56935">
    <property type="entry name" value="Porins"/>
    <property type="match status" value="1"/>
</dbReference>
<dbReference type="RefSeq" id="WP_012487846.1">
    <property type="nucleotide sequence ID" value="NC_010995.1"/>
</dbReference>
<keyword evidence="9 11" id="KW-0472">Membrane</keyword>
<keyword evidence="6" id="KW-0408">Iron</keyword>
<evidence type="ECO:0000259" key="14">
    <source>
        <dbReference type="Pfam" id="PF00593"/>
    </source>
</evidence>
<dbReference type="HOGENOM" id="CLU_008287_15_0_6"/>
<dbReference type="Pfam" id="PF07715">
    <property type="entry name" value="Plug"/>
    <property type="match status" value="1"/>
</dbReference>
<keyword evidence="13" id="KW-0732">Signal</keyword>
<keyword evidence="5 11" id="KW-0812">Transmembrane</keyword>
<dbReference type="InterPro" id="IPR039426">
    <property type="entry name" value="TonB-dep_rcpt-like"/>
</dbReference>
<keyword evidence="7" id="KW-0406">Ion transport</keyword>
<dbReference type="AlphaFoldDB" id="B3PJD4"/>
<evidence type="ECO:0000256" key="7">
    <source>
        <dbReference type="ARBA" id="ARBA00023065"/>
    </source>
</evidence>
<organism evidence="16 17">
    <name type="scientific">Cellvibrio japonicus (strain Ueda107)</name>
    <name type="common">Pseudomonas fluorescens subsp. cellulosa</name>
    <dbReference type="NCBI Taxonomy" id="498211"/>
    <lineage>
        <taxon>Bacteria</taxon>
        <taxon>Pseudomonadati</taxon>
        <taxon>Pseudomonadota</taxon>
        <taxon>Gammaproteobacteria</taxon>
        <taxon>Cellvibrionales</taxon>
        <taxon>Cellvibrionaceae</taxon>
        <taxon>Cellvibrio</taxon>
    </lineage>
</organism>
<feature type="domain" description="TonB-dependent receptor-like beta-barrel" evidence="14">
    <location>
        <begin position="293"/>
        <end position="752"/>
    </location>
</feature>
<dbReference type="InterPro" id="IPR036942">
    <property type="entry name" value="Beta-barrel_TonB_sf"/>
</dbReference>
<keyword evidence="16" id="KW-0675">Receptor</keyword>
<evidence type="ECO:0000256" key="2">
    <source>
        <dbReference type="ARBA" id="ARBA00022448"/>
    </source>
</evidence>
<evidence type="ECO:0000256" key="6">
    <source>
        <dbReference type="ARBA" id="ARBA00023004"/>
    </source>
</evidence>
<dbReference type="InterPro" id="IPR000531">
    <property type="entry name" value="Beta-barrel_TonB"/>
</dbReference>